<dbReference type="Proteomes" id="UP000887580">
    <property type="component" value="Unplaced"/>
</dbReference>
<name>A0AC35FW17_9BILA</name>
<sequence length="126" mass="14477">MGLSQEEIDARLKKVKEDFEAAIATGDPQNVADLYHPNAVMVHVGKDAIYGREEIIKVFEEMFKDPCDFTTLVDANFEAGNGEYLIQRGRVAIKLPDETMKEFPFEQICKRVSDEKYLIYHDEVEM</sequence>
<organism evidence="1 2">
    <name type="scientific">Panagrolaimus sp. PS1159</name>
    <dbReference type="NCBI Taxonomy" id="55785"/>
    <lineage>
        <taxon>Eukaryota</taxon>
        <taxon>Metazoa</taxon>
        <taxon>Ecdysozoa</taxon>
        <taxon>Nematoda</taxon>
        <taxon>Chromadorea</taxon>
        <taxon>Rhabditida</taxon>
        <taxon>Tylenchina</taxon>
        <taxon>Panagrolaimomorpha</taxon>
        <taxon>Panagrolaimoidea</taxon>
        <taxon>Panagrolaimidae</taxon>
        <taxon>Panagrolaimus</taxon>
    </lineage>
</organism>
<protein>
    <submittedName>
        <fullName evidence="2">SnoaL-like domain-containing protein</fullName>
    </submittedName>
</protein>
<evidence type="ECO:0000313" key="1">
    <source>
        <dbReference type="Proteomes" id="UP000887580"/>
    </source>
</evidence>
<reference evidence="2" key="1">
    <citation type="submission" date="2022-11" db="UniProtKB">
        <authorList>
            <consortium name="WormBaseParasite"/>
        </authorList>
    </citation>
    <scope>IDENTIFICATION</scope>
</reference>
<proteinExistence type="predicted"/>
<accession>A0AC35FW17</accession>
<evidence type="ECO:0000313" key="2">
    <source>
        <dbReference type="WBParaSite" id="PS1159_v2.g21515.t1"/>
    </source>
</evidence>
<dbReference type="WBParaSite" id="PS1159_v2.g21515.t1">
    <property type="protein sequence ID" value="PS1159_v2.g21515.t1"/>
    <property type="gene ID" value="PS1159_v2.g21515"/>
</dbReference>